<dbReference type="AlphaFoldDB" id="T1EK05"/>
<protein>
    <recommendedName>
        <fullName evidence="1">Spondin domain-containing protein</fullName>
    </recommendedName>
</protein>
<dbReference type="KEGG" id="hro:HELRODRAFT_147435"/>
<evidence type="ECO:0000259" key="1">
    <source>
        <dbReference type="PROSITE" id="PS51020"/>
    </source>
</evidence>
<gene>
    <name evidence="3" type="primary">20196905</name>
    <name evidence="2" type="ORF">HELRODRAFT_147435</name>
</gene>
<evidence type="ECO:0000313" key="4">
    <source>
        <dbReference type="Proteomes" id="UP000015101"/>
    </source>
</evidence>
<dbReference type="InterPro" id="IPR009465">
    <property type="entry name" value="Spondin_N"/>
</dbReference>
<dbReference type="CTD" id="20196905"/>
<dbReference type="Gene3D" id="2.60.40.2130">
    <property type="entry name" value="F-spondin domain"/>
    <property type="match status" value="1"/>
</dbReference>
<dbReference type="Pfam" id="PF06468">
    <property type="entry name" value="Spond_N"/>
    <property type="match status" value="1"/>
</dbReference>
<evidence type="ECO:0000313" key="3">
    <source>
        <dbReference type="EnsemblMetazoa" id="HelroP147435"/>
    </source>
</evidence>
<keyword evidence="4" id="KW-1185">Reference proteome</keyword>
<dbReference type="InterPro" id="IPR038678">
    <property type="entry name" value="Spondin_N_sf"/>
</dbReference>
<reference evidence="2 4" key="2">
    <citation type="journal article" date="2013" name="Nature">
        <title>Insights into bilaterian evolution from three spiralian genomes.</title>
        <authorList>
            <person name="Simakov O."/>
            <person name="Marletaz F."/>
            <person name="Cho S.J."/>
            <person name="Edsinger-Gonzales E."/>
            <person name="Havlak P."/>
            <person name="Hellsten U."/>
            <person name="Kuo D.H."/>
            <person name="Larsson T."/>
            <person name="Lv J."/>
            <person name="Arendt D."/>
            <person name="Savage R."/>
            <person name="Osoegawa K."/>
            <person name="de Jong P."/>
            <person name="Grimwood J."/>
            <person name="Chapman J.A."/>
            <person name="Shapiro H."/>
            <person name="Aerts A."/>
            <person name="Otillar R.P."/>
            <person name="Terry A.Y."/>
            <person name="Boore J.L."/>
            <person name="Grigoriev I.V."/>
            <person name="Lindberg D.R."/>
            <person name="Seaver E.C."/>
            <person name="Weisblat D.A."/>
            <person name="Putnam N.H."/>
            <person name="Rokhsar D.S."/>
        </authorList>
    </citation>
    <scope>NUCLEOTIDE SEQUENCE</scope>
</reference>
<dbReference type="EnsemblMetazoa" id="HelroT147435">
    <property type="protein sequence ID" value="HelroP147435"/>
    <property type="gene ID" value="HelroG147435"/>
</dbReference>
<name>T1EK05_HELRO</name>
<sequence length="73" mass="8437">HPTPSCCSCESAKYQMTFSSLWSNQAHPEFFFQGRLQLVTMKWSNIVGSTHSSKYIMWQYGREVSDGMVHLCK</sequence>
<organism evidence="3 4">
    <name type="scientific">Helobdella robusta</name>
    <name type="common">Californian leech</name>
    <dbReference type="NCBI Taxonomy" id="6412"/>
    <lineage>
        <taxon>Eukaryota</taxon>
        <taxon>Metazoa</taxon>
        <taxon>Spiralia</taxon>
        <taxon>Lophotrochozoa</taxon>
        <taxon>Annelida</taxon>
        <taxon>Clitellata</taxon>
        <taxon>Hirudinea</taxon>
        <taxon>Rhynchobdellida</taxon>
        <taxon>Glossiphoniidae</taxon>
        <taxon>Helobdella</taxon>
    </lineage>
</organism>
<evidence type="ECO:0000313" key="2">
    <source>
        <dbReference type="EMBL" id="ESN96394.1"/>
    </source>
</evidence>
<proteinExistence type="predicted"/>
<dbReference type="HOGENOM" id="CLU_2838500_0_0_1"/>
<reference evidence="3" key="3">
    <citation type="submission" date="2015-06" db="UniProtKB">
        <authorList>
            <consortium name="EnsemblMetazoa"/>
        </authorList>
    </citation>
    <scope>IDENTIFICATION</scope>
</reference>
<accession>T1EK05</accession>
<dbReference type="InParanoid" id="T1EK05"/>
<reference evidence="4" key="1">
    <citation type="submission" date="2012-12" db="EMBL/GenBank/DDBJ databases">
        <authorList>
            <person name="Hellsten U."/>
            <person name="Grimwood J."/>
            <person name="Chapman J.A."/>
            <person name="Shapiro H."/>
            <person name="Aerts A."/>
            <person name="Otillar R.P."/>
            <person name="Terry A.Y."/>
            <person name="Boore J.L."/>
            <person name="Simakov O."/>
            <person name="Marletaz F."/>
            <person name="Cho S.-J."/>
            <person name="Edsinger-Gonzales E."/>
            <person name="Havlak P."/>
            <person name="Kuo D.-H."/>
            <person name="Larsson T."/>
            <person name="Lv J."/>
            <person name="Arendt D."/>
            <person name="Savage R."/>
            <person name="Osoegawa K."/>
            <person name="de Jong P."/>
            <person name="Lindberg D.R."/>
            <person name="Seaver E.C."/>
            <person name="Weisblat D.A."/>
            <person name="Putnam N.H."/>
            <person name="Grigoriev I.V."/>
            <person name="Rokhsar D.S."/>
        </authorList>
    </citation>
    <scope>NUCLEOTIDE SEQUENCE</scope>
</reference>
<dbReference type="EMBL" id="KB097495">
    <property type="protein sequence ID" value="ESN96394.1"/>
    <property type="molecule type" value="Genomic_DNA"/>
</dbReference>
<dbReference type="STRING" id="6412.T1EK05"/>
<dbReference type="OrthoDB" id="347314at2759"/>
<dbReference type="RefSeq" id="XP_009025565.1">
    <property type="nucleotide sequence ID" value="XM_009027317.1"/>
</dbReference>
<feature type="domain" description="Spondin" evidence="1">
    <location>
        <begin position="2"/>
        <end position="73"/>
    </location>
</feature>
<dbReference type="Proteomes" id="UP000015101">
    <property type="component" value="Unassembled WGS sequence"/>
</dbReference>
<dbReference type="GeneID" id="20196905"/>
<dbReference type="EMBL" id="AMQM01001387">
    <property type="status" value="NOT_ANNOTATED_CDS"/>
    <property type="molecule type" value="Genomic_DNA"/>
</dbReference>
<dbReference type="PROSITE" id="PS51020">
    <property type="entry name" value="SPONDIN"/>
    <property type="match status" value="1"/>
</dbReference>